<reference evidence="1 2" key="1">
    <citation type="journal article" date="2009" name="Environ. Microbiol.">
        <title>Comparative genomics of marine cyanomyoviruses reveals the widespread occurrence of Synechococcus host genes localized to a hyperplastic region: implications for mechanisms of cyanophage evolution.</title>
        <authorList>
            <person name="Millard A.D."/>
            <person name="Zwirglmaier K."/>
            <person name="Downey M.J."/>
            <person name="Mann N.H."/>
            <person name="Scanlan D.J."/>
        </authorList>
    </citation>
    <scope>NUCLEOTIDE SEQUENCE</scope>
</reference>
<accession>C7BV50</accession>
<keyword evidence="2" id="KW-1185">Reference proteome</keyword>
<evidence type="ECO:0000313" key="2">
    <source>
        <dbReference type="Proteomes" id="UP000001515"/>
    </source>
</evidence>
<protein>
    <submittedName>
        <fullName evidence="1">Uncharacterized protein</fullName>
    </submittedName>
</protein>
<organism evidence="1 2">
    <name type="scientific">Synechococcus phage S-RSM4</name>
    <dbReference type="NCBI Taxonomy" id="555387"/>
    <lineage>
        <taxon>Viruses</taxon>
        <taxon>Duplodnaviria</taxon>
        <taxon>Heunggongvirae</taxon>
        <taxon>Uroviricota</taxon>
        <taxon>Caudoviricetes</taxon>
        <taxon>Pantevenvirales</taxon>
        <taxon>Kyanoviridae</taxon>
        <taxon>Gibbetvirus</taxon>
        <taxon>Gibbetvirus rsm4</taxon>
    </lineage>
</organism>
<proteinExistence type="predicted"/>
<dbReference type="EMBL" id="FM207411">
    <property type="protein sequence ID" value="CAR63279.1"/>
    <property type="molecule type" value="Genomic_DNA"/>
</dbReference>
<gene>
    <name evidence="1" type="ORF">SRSM4_082</name>
</gene>
<evidence type="ECO:0000313" key="1">
    <source>
        <dbReference type="EMBL" id="CAR63279.1"/>
    </source>
</evidence>
<name>C7BV50_9CAUD</name>
<dbReference type="GeneID" id="8303315"/>
<sequence>MTLLKFIEKEPKFIYMEEMLERLEKEPEKQYKWIRENHARKRSRSK</sequence>
<dbReference type="Proteomes" id="UP000001515">
    <property type="component" value="Segment"/>
</dbReference>
<dbReference type="KEGG" id="vg:8303315"/>
<dbReference type="RefSeq" id="YP_003097316.1">
    <property type="nucleotide sequence ID" value="NC_013085.1"/>
</dbReference>